<evidence type="ECO:0000313" key="1">
    <source>
        <dbReference type="EMBL" id="VFK48061.1"/>
    </source>
</evidence>
<protein>
    <submittedName>
        <fullName evidence="1">Uncharacterized protein</fullName>
    </submittedName>
</protein>
<dbReference type="AlphaFoldDB" id="A0A450Z2N6"/>
<organism evidence="1">
    <name type="scientific">Candidatus Kentrum sp. TC</name>
    <dbReference type="NCBI Taxonomy" id="2126339"/>
    <lineage>
        <taxon>Bacteria</taxon>
        <taxon>Pseudomonadati</taxon>
        <taxon>Pseudomonadota</taxon>
        <taxon>Gammaproteobacteria</taxon>
        <taxon>Candidatus Kentrum</taxon>
    </lineage>
</organism>
<dbReference type="EMBL" id="CAADFW010000012">
    <property type="protein sequence ID" value="VFK56741.1"/>
    <property type="molecule type" value="Genomic_DNA"/>
</dbReference>
<evidence type="ECO:0000313" key="3">
    <source>
        <dbReference type="EMBL" id="VFK56741.1"/>
    </source>
</evidence>
<sequence>MPRKIRELKGMLLKAGRACEEHVSASRQGRNGVGFSTHSGLFRIFVFPKLKSKGSHTKWMHPKCANKLILSGNDGADAKPYQENNVLNYLEGIQEEK</sequence>
<dbReference type="EMBL" id="CAADFT010000101">
    <property type="protein sequence ID" value="VFK48061.1"/>
    <property type="molecule type" value="Genomic_DNA"/>
</dbReference>
<reference evidence="1" key="1">
    <citation type="submission" date="2019-02" db="EMBL/GenBank/DDBJ databases">
        <authorList>
            <person name="Gruber-Vodicka R. H."/>
            <person name="Seah K. B. B."/>
        </authorList>
    </citation>
    <scope>NUCLEOTIDE SEQUENCE</scope>
    <source>
        <strain evidence="2">BECK_BZ123</strain>
        <strain evidence="1">BECK_BZ125</strain>
        <strain evidence="3">BECK_BZ126</strain>
    </source>
</reference>
<name>A0A450Z2N6_9GAMM</name>
<gene>
    <name evidence="2" type="ORF">BECKTC1821D_GA0114238_110914</name>
    <name evidence="1" type="ORF">BECKTC1821E_GA0114239_110113</name>
    <name evidence="3" type="ORF">BECKTC1821F_GA0114240_101215</name>
</gene>
<proteinExistence type="predicted"/>
<evidence type="ECO:0000313" key="2">
    <source>
        <dbReference type="EMBL" id="VFK50570.1"/>
    </source>
</evidence>
<dbReference type="EMBL" id="CAADFS010000109">
    <property type="protein sequence ID" value="VFK50570.1"/>
    <property type="molecule type" value="Genomic_DNA"/>
</dbReference>
<accession>A0A450Z2N6</accession>